<evidence type="ECO:0000256" key="1">
    <source>
        <dbReference type="ARBA" id="ARBA00001974"/>
    </source>
</evidence>
<evidence type="ECO:0000259" key="5">
    <source>
        <dbReference type="Pfam" id="PF00890"/>
    </source>
</evidence>
<sequence length="498" mass="53570">MQYDVIVVGAGNAALCAALMAHENGAKVLILESAPKSARGGNSFFSGGWMRFTHDGAEDLGSTFPELALTGKEDFDVLRYPDNEFFDDMASITEYRGDPELTSLVVKESRKAMEWLHAKGIRLVFTFSKQGLKHNKRYQVGGGSIAVSGGGAGLVEKLFENVEKTGIEISYQTRAIELLGIPGSCVTGVKVRNSKGEILDINAHSVVLASGGFGASAEKRTRYLGPGWDLAKLRGSEYNLGDGIDMALAFGAKSSGHWSGSHAVAWDASAPTSGDRNRGNEFSRNAYTMGIMVNKNAERFLDEGVDYSAITYGKIGTEIMRQPDSMAYQIFDSKVLDILDPNYNGRQVSKITAQSVEELAKKLDLDPIILAHTIANFNVSVDESKTFDPNCKDGKSTIGLIPKKSNWANRIDEAPYVAFPVTTGLTFTFGGVHVDEKAQIIDTQNRPIQGLFAAGELVGGIFYYSSPSGAGLTAGTVLGRTAGHQAALSVRNNYSQSK</sequence>
<feature type="domain" description="FAD-dependent oxidoreductase 2 FAD-binding" evidence="5">
    <location>
        <begin position="4"/>
        <end position="462"/>
    </location>
</feature>
<dbReference type="InterPro" id="IPR003953">
    <property type="entry name" value="FAD-dep_OxRdtase_2_FAD-bd"/>
</dbReference>
<dbReference type="EMBL" id="CAFARE010000008">
    <property type="protein sequence ID" value="CAB4838263.1"/>
    <property type="molecule type" value="Genomic_DNA"/>
</dbReference>
<dbReference type="InterPro" id="IPR050315">
    <property type="entry name" value="FAD-oxidoreductase_2"/>
</dbReference>
<comment type="cofactor">
    <cofactor evidence="1">
        <name>FAD</name>
        <dbReference type="ChEBI" id="CHEBI:57692"/>
    </cofactor>
</comment>
<dbReference type="EMBL" id="CAFAAA010000010">
    <property type="protein sequence ID" value="CAB4777470.1"/>
    <property type="molecule type" value="Genomic_DNA"/>
</dbReference>
<proteinExistence type="predicted"/>
<evidence type="ECO:0000313" key="7">
    <source>
        <dbReference type="EMBL" id="CAB4777470.1"/>
    </source>
</evidence>
<evidence type="ECO:0000256" key="3">
    <source>
        <dbReference type="ARBA" id="ARBA00022827"/>
    </source>
</evidence>
<dbReference type="SUPFAM" id="SSF51905">
    <property type="entry name" value="FAD/NAD(P)-binding domain"/>
    <property type="match status" value="1"/>
</dbReference>
<dbReference type="EMBL" id="CAEZYI010000005">
    <property type="protein sequence ID" value="CAB4712528.1"/>
    <property type="molecule type" value="Genomic_DNA"/>
</dbReference>
<protein>
    <submittedName>
        <fullName evidence="6">Unannotated protein</fullName>
    </submittedName>
</protein>
<dbReference type="GO" id="GO:0016491">
    <property type="term" value="F:oxidoreductase activity"/>
    <property type="evidence" value="ECO:0007669"/>
    <property type="project" value="UniProtKB-KW"/>
</dbReference>
<evidence type="ECO:0000256" key="4">
    <source>
        <dbReference type="ARBA" id="ARBA00023002"/>
    </source>
</evidence>
<evidence type="ECO:0000313" key="6">
    <source>
        <dbReference type="EMBL" id="CAB4712528.1"/>
    </source>
</evidence>
<dbReference type="Gene3D" id="3.50.50.60">
    <property type="entry name" value="FAD/NAD(P)-binding domain"/>
    <property type="match status" value="1"/>
</dbReference>
<gene>
    <name evidence="6" type="ORF">UFOPK2662_00187</name>
    <name evidence="7" type="ORF">UFOPK2942_00480</name>
    <name evidence="8" type="ORF">UFOPK3232_00387</name>
    <name evidence="9" type="ORF">UFOPK4242_00456</name>
    <name evidence="10" type="ORF">UFOPK4382_00997</name>
</gene>
<evidence type="ECO:0000313" key="10">
    <source>
        <dbReference type="EMBL" id="CAB5076382.1"/>
    </source>
</evidence>
<dbReference type="PANTHER" id="PTHR43400:SF7">
    <property type="entry name" value="FAD-DEPENDENT OXIDOREDUCTASE 2 FAD BINDING DOMAIN-CONTAINING PROTEIN"/>
    <property type="match status" value="1"/>
</dbReference>
<accession>A0A6J6QU47</accession>
<keyword evidence="4" id="KW-0560">Oxidoreductase</keyword>
<dbReference type="InterPro" id="IPR027477">
    <property type="entry name" value="Succ_DH/fumarate_Rdtase_cat_sf"/>
</dbReference>
<dbReference type="SUPFAM" id="SSF56425">
    <property type="entry name" value="Succinate dehydrogenase/fumarate reductase flavoprotein, catalytic domain"/>
    <property type="match status" value="1"/>
</dbReference>
<evidence type="ECO:0000313" key="8">
    <source>
        <dbReference type="EMBL" id="CAB4838263.1"/>
    </source>
</evidence>
<dbReference type="NCBIfam" id="NF006130">
    <property type="entry name" value="PRK08274.1"/>
    <property type="match status" value="1"/>
</dbReference>
<dbReference type="Pfam" id="PF00890">
    <property type="entry name" value="FAD_binding_2"/>
    <property type="match status" value="1"/>
</dbReference>
<dbReference type="PANTHER" id="PTHR43400">
    <property type="entry name" value="FUMARATE REDUCTASE"/>
    <property type="match status" value="1"/>
</dbReference>
<evidence type="ECO:0000313" key="9">
    <source>
        <dbReference type="EMBL" id="CAB5041062.1"/>
    </source>
</evidence>
<evidence type="ECO:0000256" key="2">
    <source>
        <dbReference type="ARBA" id="ARBA00022630"/>
    </source>
</evidence>
<keyword evidence="2" id="KW-0285">Flavoprotein</keyword>
<dbReference type="InterPro" id="IPR036188">
    <property type="entry name" value="FAD/NAD-bd_sf"/>
</dbReference>
<dbReference type="AlphaFoldDB" id="A0A6J6QU47"/>
<name>A0A6J6QU47_9ZZZZ</name>
<dbReference type="Gene3D" id="3.90.700.10">
    <property type="entry name" value="Succinate dehydrogenase/fumarate reductase flavoprotein, catalytic domain"/>
    <property type="match status" value="1"/>
</dbReference>
<keyword evidence="3" id="KW-0274">FAD</keyword>
<dbReference type="EMBL" id="CAFBQC010000014">
    <property type="protein sequence ID" value="CAB5041062.1"/>
    <property type="molecule type" value="Genomic_DNA"/>
</dbReference>
<reference evidence="6" key="1">
    <citation type="submission" date="2020-05" db="EMBL/GenBank/DDBJ databases">
        <authorList>
            <person name="Chiriac C."/>
            <person name="Salcher M."/>
            <person name="Ghai R."/>
            <person name="Kavagutti S V."/>
        </authorList>
    </citation>
    <scope>NUCLEOTIDE SEQUENCE</scope>
</reference>
<dbReference type="EMBL" id="CAFBRA010000072">
    <property type="protein sequence ID" value="CAB5076382.1"/>
    <property type="molecule type" value="Genomic_DNA"/>
</dbReference>
<organism evidence="6">
    <name type="scientific">freshwater metagenome</name>
    <dbReference type="NCBI Taxonomy" id="449393"/>
    <lineage>
        <taxon>unclassified sequences</taxon>
        <taxon>metagenomes</taxon>
        <taxon>ecological metagenomes</taxon>
    </lineage>
</organism>